<dbReference type="GO" id="GO:0009306">
    <property type="term" value="P:protein secretion"/>
    <property type="evidence" value="ECO:0007669"/>
    <property type="project" value="UniProtKB-UniRule"/>
</dbReference>
<dbReference type="Pfam" id="PF00584">
    <property type="entry name" value="SecE"/>
    <property type="match status" value="1"/>
</dbReference>
<dbReference type="GO" id="GO:0008320">
    <property type="term" value="F:protein transmembrane transporter activity"/>
    <property type="evidence" value="ECO:0007669"/>
    <property type="project" value="UniProtKB-UniRule"/>
</dbReference>
<organism evidence="10">
    <name type="scientific">Magnetococcus massalia (strain MO-1)</name>
    <dbReference type="NCBI Taxonomy" id="451514"/>
    <lineage>
        <taxon>Bacteria</taxon>
        <taxon>Pseudomonadati</taxon>
        <taxon>Pseudomonadota</taxon>
        <taxon>Magnetococcia</taxon>
        <taxon>Magnetococcales</taxon>
        <taxon>Magnetococcaceae</taxon>
        <taxon>Magnetococcus</taxon>
    </lineage>
</organism>
<gene>
    <name evidence="9 10" type="primary">secE</name>
    <name evidence="10" type="ORF">MAGMO_2536</name>
</gene>
<dbReference type="PANTHER" id="PTHR33910:SF1">
    <property type="entry name" value="PROTEIN TRANSLOCASE SUBUNIT SECE"/>
    <property type="match status" value="1"/>
</dbReference>
<dbReference type="Gene3D" id="1.20.5.1030">
    <property type="entry name" value="Preprotein translocase secy subunit"/>
    <property type="match status" value="1"/>
</dbReference>
<accession>A0A1S7LJW6</accession>
<dbReference type="GO" id="GO:0006605">
    <property type="term" value="P:protein targeting"/>
    <property type="evidence" value="ECO:0007669"/>
    <property type="project" value="UniProtKB-UniRule"/>
</dbReference>
<dbReference type="GO" id="GO:0005886">
    <property type="term" value="C:plasma membrane"/>
    <property type="evidence" value="ECO:0007669"/>
    <property type="project" value="UniProtKB-SubCell"/>
</dbReference>
<protein>
    <recommendedName>
        <fullName evidence="9">Protein translocase subunit SecE</fullName>
    </recommendedName>
</protein>
<comment type="subunit">
    <text evidence="9">Component of the Sec protein translocase complex. Heterotrimer consisting of SecY, SecE and SecG subunits. The heterotrimers can form oligomers, although 1 heterotrimer is thought to be able to translocate proteins. Interacts with the ribosome. Interacts with SecDF, and other proteins may be involved. Interacts with SecA.</text>
</comment>
<evidence type="ECO:0000256" key="6">
    <source>
        <dbReference type="ARBA" id="ARBA00022989"/>
    </source>
</evidence>
<evidence type="ECO:0000256" key="9">
    <source>
        <dbReference type="HAMAP-Rule" id="MF_00422"/>
    </source>
</evidence>
<comment type="function">
    <text evidence="9">Essential subunit of the Sec protein translocation channel SecYEG. Clamps together the 2 halves of SecY. May contact the channel plug during translocation.</text>
</comment>
<keyword evidence="7 9" id="KW-0811">Translocation</keyword>
<keyword evidence="3 9" id="KW-1003">Cell membrane</keyword>
<keyword evidence="6 9" id="KW-1133">Transmembrane helix</keyword>
<keyword evidence="2 9" id="KW-0813">Transport</keyword>
<sequence>MEQLTRSKAYLSEVQSEMRKVVWPTRKETSQTTIVVFAMVVAVSLFLWLIDAILSSIVQSVIG</sequence>
<dbReference type="AlphaFoldDB" id="A0A1S7LJW6"/>
<evidence type="ECO:0000313" key="10">
    <source>
        <dbReference type="EMBL" id="CRH06693.1"/>
    </source>
</evidence>
<dbReference type="PANTHER" id="PTHR33910">
    <property type="entry name" value="PROTEIN TRANSLOCASE SUBUNIT SECE"/>
    <property type="match status" value="1"/>
</dbReference>
<dbReference type="InterPro" id="IPR005807">
    <property type="entry name" value="SecE_bac"/>
</dbReference>
<dbReference type="HAMAP" id="MF_00422">
    <property type="entry name" value="SecE"/>
    <property type="match status" value="1"/>
</dbReference>
<name>A0A1S7LJW6_MAGMO</name>
<dbReference type="InterPro" id="IPR001901">
    <property type="entry name" value="Translocase_SecE/Sec61-g"/>
</dbReference>
<evidence type="ECO:0000256" key="5">
    <source>
        <dbReference type="ARBA" id="ARBA00022927"/>
    </source>
</evidence>
<evidence type="ECO:0000256" key="7">
    <source>
        <dbReference type="ARBA" id="ARBA00023010"/>
    </source>
</evidence>
<comment type="similarity">
    <text evidence="9">Belongs to the SecE/SEC61-gamma family.</text>
</comment>
<evidence type="ECO:0000256" key="8">
    <source>
        <dbReference type="ARBA" id="ARBA00023136"/>
    </source>
</evidence>
<dbReference type="NCBIfam" id="TIGR00964">
    <property type="entry name" value="secE_bact"/>
    <property type="match status" value="1"/>
</dbReference>
<evidence type="ECO:0000256" key="4">
    <source>
        <dbReference type="ARBA" id="ARBA00022692"/>
    </source>
</evidence>
<keyword evidence="4 9" id="KW-0812">Transmembrane</keyword>
<dbReference type="GO" id="GO:0065002">
    <property type="term" value="P:intracellular protein transmembrane transport"/>
    <property type="evidence" value="ECO:0007669"/>
    <property type="project" value="UniProtKB-UniRule"/>
</dbReference>
<keyword evidence="8 9" id="KW-0472">Membrane</keyword>
<dbReference type="GO" id="GO:0043952">
    <property type="term" value="P:protein transport by the Sec complex"/>
    <property type="evidence" value="ECO:0007669"/>
    <property type="project" value="UniProtKB-UniRule"/>
</dbReference>
<evidence type="ECO:0000256" key="2">
    <source>
        <dbReference type="ARBA" id="ARBA00022448"/>
    </source>
</evidence>
<dbReference type="PRINTS" id="PR01650">
    <property type="entry name" value="SECETRNLCASE"/>
</dbReference>
<comment type="subcellular location">
    <subcellularLocation>
        <location evidence="9">Cell membrane</location>
        <topology evidence="9">Single-pass membrane protein</topology>
    </subcellularLocation>
    <subcellularLocation>
        <location evidence="1">Membrane</location>
    </subcellularLocation>
</comment>
<feature type="transmembrane region" description="Helical" evidence="9">
    <location>
        <begin position="34"/>
        <end position="58"/>
    </location>
</feature>
<evidence type="ECO:0000256" key="1">
    <source>
        <dbReference type="ARBA" id="ARBA00004370"/>
    </source>
</evidence>
<evidence type="ECO:0000256" key="3">
    <source>
        <dbReference type="ARBA" id="ARBA00022475"/>
    </source>
</evidence>
<keyword evidence="5 9" id="KW-0653">Protein transport</keyword>
<reference evidence="10" key="1">
    <citation type="submission" date="2015-04" db="EMBL/GenBank/DDBJ databases">
        <authorList>
            <person name="Syromyatnikov M.Y."/>
            <person name="Popov V.N."/>
        </authorList>
    </citation>
    <scope>NUCLEOTIDE SEQUENCE</scope>
    <source>
        <strain evidence="10">MO-1</strain>
    </source>
</reference>
<dbReference type="InterPro" id="IPR038379">
    <property type="entry name" value="SecE_sf"/>
</dbReference>
<dbReference type="EMBL" id="LO017727">
    <property type="protein sequence ID" value="CRH06693.1"/>
    <property type="molecule type" value="Genomic_DNA"/>
</dbReference>
<proteinExistence type="inferred from homology"/>